<protein>
    <recommendedName>
        <fullName evidence="3">Bifunctional folylpolyglutamate synthase/dihydrofolate synthase</fullName>
    </recommendedName>
</protein>
<evidence type="ECO:0000313" key="2">
    <source>
        <dbReference type="Proteomes" id="UP000228711"/>
    </source>
</evidence>
<name>A0A2H0YTZ4_9BACT</name>
<dbReference type="GO" id="GO:0016881">
    <property type="term" value="F:acid-amino acid ligase activity"/>
    <property type="evidence" value="ECO:0007669"/>
    <property type="project" value="InterPro"/>
</dbReference>
<reference evidence="2" key="1">
    <citation type="submission" date="2017-09" db="EMBL/GenBank/DDBJ databases">
        <title>Depth-based differentiation of microbial function through sediment-hosted aquifers and enrichment of novel symbionts in the deep terrestrial subsurface.</title>
        <authorList>
            <person name="Probst A.J."/>
            <person name="Ladd B."/>
            <person name="Jarett J.K."/>
            <person name="Geller-Mcgrath D.E."/>
            <person name="Sieber C.M.K."/>
            <person name="Emerson J.B."/>
            <person name="Anantharaman K."/>
            <person name="Thomas B.C."/>
            <person name="Malmstrom R."/>
            <person name="Stieglmeier M."/>
            <person name="Klingl A."/>
            <person name="Woyke T."/>
            <person name="Ryan C.M."/>
            <person name="Banfield J.F."/>
        </authorList>
    </citation>
    <scope>NUCLEOTIDE SEQUENCE [LARGE SCALE GENOMIC DNA]</scope>
</reference>
<dbReference type="SUPFAM" id="SSF53244">
    <property type="entry name" value="MurD-like peptide ligases, peptide-binding domain"/>
    <property type="match status" value="1"/>
</dbReference>
<dbReference type="Gene3D" id="3.90.190.20">
    <property type="entry name" value="Mur ligase, C-terminal domain"/>
    <property type="match status" value="1"/>
</dbReference>
<comment type="caution">
    <text evidence="1">The sequence shown here is derived from an EMBL/GenBank/DDBJ whole genome shotgun (WGS) entry which is preliminary data.</text>
</comment>
<proteinExistence type="predicted"/>
<gene>
    <name evidence="1" type="ORF">COT25_01300</name>
</gene>
<accession>A0A2H0YTZ4</accession>
<dbReference type="InterPro" id="IPR036615">
    <property type="entry name" value="Mur_ligase_C_dom_sf"/>
</dbReference>
<sequence>PAKPQALIGVAKKLFPNRTFFSRHNPQSALNLILKKAKGQDLVVVTGSLYLSGEIRSHWIPELHILKTHNLFMA</sequence>
<organism evidence="1 2">
    <name type="scientific">Candidatus Kerfeldbacteria bacterium CG08_land_8_20_14_0_20_42_7</name>
    <dbReference type="NCBI Taxonomy" id="2014245"/>
    <lineage>
        <taxon>Bacteria</taxon>
        <taxon>Candidatus Kerfeldiibacteriota</taxon>
    </lineage>
</organism>
<dbReference type="EMBL" id="PEXV01000051">
    <property type="protein sequence ID" value="PIS41759.1"/>
    <property type="molecule type" value="Genomic_DNA"/>
</dbReference>
<evidence type="ECO:0008006" key="3">
    <source>
        <dbReference type="Google" id="ProtNLM"/>
    </source>
</evidence>
<evidence type="ECO:0000313" key="1">
    <source>
        <dbReference type="EMBL" id="PIS41759.1"/>
    </source>
</evidence>
<dbReference type="AlphaFoldDB" id="A0A2H0YTZ4"/>
<feature type="non-terminal residue" evidence="1">
    <location>
        <position position="1"/>
    </location>
</feature>
<dbReference type="Proteomes" id="UP000228711">
    <property type="component" value="Unassembled WGS sequence"/>
</dbReference>